<dbReference type="EMBL" id="MF405918">
    <property type="protein sequence ID" value="QKU33540.1"/>
    <property type="molecule type" value="Genomic_DNA"/>
</dbReference>
<dbReference type="KEGG" id="vg:80516831"/>
<accession>A0A6N1NF25</accession>
<sequence length="39" mass="4703">MNNRKVSRGQKMCTNSELYELYKLHELYKLYKLPHSDAT</sequence>
<evidence type="ECO:0000313" key="1">
    <source>
        <dbReference type="EMBL" id="QKU33540.1"/>
    </source>
</evidence>
<name>A0A6N1NF25_9VIRU</name>
<proteinExistence type="predicted"/>
<organism evidence="1">
    <name type="scientific">Tupanvirus deep ocean</name>
    <dbReference type="NCBI Taxonomy" id="2126984"/>
    <lineage>
        <taxon>Viruses</taxon>
        <taxon>Varidnaviria</taxon>
        <taxon>Bamfordvirae</taxon>
        <taxon>Nucleocytoviricota</taxon>
        <taxon>Megaviricetes</taxon>
        <taxon>Imitervirales</taxon>
        <taxon>Mimiviridae</taxon>
        <taxon>Megamimivirinae</taxon>
        <taxon>Tupanvirus</taxon>
        <taxon>Tupanvirus altamarinense</taxon>
    </lineage>
</organism>
<reference evidence="1" key="2">
    <citation type="journal article" date="2018" name="Nat. Commun.">
        <title>Tailed giant Tupanvirus possesses the most complete translational apparatus of the known virosphere.</title>
        <authorList>
            <person name="Abrahao J."/>
            <person name="Silva L."/>
            <person name="Silva L.S."/>
            <person name="Khalil J.Y.B."/>
            <person name="Rodrigues R."/>
            <person name="Arantes T."/>
            <person name="Assis F."/>
            <person name="Boratto P."/>
            <person name="Andrade M."/>
            <person name="Kroon E.G."/>
            <person name="Ribeiro B."/>
            <person name="Bergier I."/>
            <person name="Seligmann H."/>
            <person name="Ghigo E."/>
            <person name="Colson P."/>
            <person name="Levasseur A."/>
            <person name="Kroemer G."/>
            <person name="Raoult D."/>
            <person name="La Scola B."/>
        </authorList>
    </citation>
    <scope>NUCLEOTIDE SEQUENCE [LARGE SCALE GENOMIC DNA]</scope>
    <source>
        <strain evidence="1">Deep ocean</strain>
    </source>
</reference>
<dbReference type="GeneID" id="80516831"/>
<protein>
    <submittedName>
        <fullName evidence="1">Putative ORFan</fullName>
    </submittedName>
</protein>
<dbReference type="RefSeq" id="YP_010780140.1">
    <property type="nucleotide sequence ID" value="NC_075038.1"/>
</dbReference>
<reference evidence="1" key="1">
    <citation type="submission" date="2017-06" db="EMBL/GenBank/DDBJ databases">
        <authorList>
            <person name="Assis F.L."/>
            <person name="Abrahao J.S."/>
            <person name="Silva L."/>
            <person name="Khalil J.B."/>
            <person name="Rodrigues R."/>
            <person name="Silva L.S."/>
            <person name="Boratto P."/>
            <person name="Andrade M."/>
            <person name="Kroon E.G."/>
            <person name="Ribeiro B."/>
            <person name="Bergier I."/>
            <person name="Seligmann H."/>
            <person name="Ghigo E."/>
            <person name="Colson P."/>
            <person name="Levasseur A."/>
            <person name="Raoult D."/>
            <person name="Scola B.L."/>
        </authorList>
    </citation>
    <scope>NUCLEOTIDE SEQUENCE</scope>
    <source>
        <strain evidence="1">Deep ocean</strain>
    </source>
</reference>